<reference evidence="1 2" key="1">
    <citation type="submission" date="2019-07" db="EMBL/GenBank/DDBJ databases">
        <title>Whole genome analysis of E. coli Jumbo phage.</title>
        <authorList>
            <person name="Azam A.H."/>
            <person name="Oishi K."/>
            <person name="Miyanaga K."/>
            <person name="Tanji Y."/>
        </authorList>
    </citation>
    <scope>NUCLEOTIDE SEQUENCE [LARGE SCALE GENOMIC DNA]</scope>
    <source>
        <strain evidence="1 2">SP27</strain>
    </source>
</reference>
<dbReference type="Proteomes" id="UP000321352">
    <property type="component" value="Segment"/>
</dbReference>
<organism evidence="1 2">
    <name type="scientific">Escherichia phage SP27</name>
    <dbReference type="NCBI Taxonomy" id="2495557"/>
    <lineage>
        <taxon>Viruses</taxon>
        <taxon>Duplodnaviria</taxon>
        <taxon>Heunggongvirae</taxon>
        <taxon>Uroviricota</taxon>
        <taxon>Caudoviricetes</taxon>
        <taxon>Asteriusvirus</taxon>
        <taxon>Asteriusvirus PBECO4</taxon>
    </lineage>
</organism>
<dbReference type="EMBL" id="LC494302">
    <property type="protein sequence ID" value="BBM61763.1"/>
    <property type="molecule type" value="Genomic_DNA"/>
</dbReference>
<evidence type="ECO:0000313" key="2">
    <source>
        <dbReference type="Proteomes" id="UP000321352"/>
    </source>
</evidence>
<accession>A0A5A4U700</accession>
<name>A0A5A4U700_9CAUD</name>
<sequence length="124" mass="14197">MKIILFFVCMLMCGLSYAEPLEGLVCTDGNIKHIYQGDSDDRDIVYIDGQSYTFVKEHTVGDISFTEFSNDTDPNFLAFIEVDVYEDSNGTQYAKLVMMRRGAKETSFGGLCKYKDWYYVDLSK</sequence>
<proteinExistence type="predicted"/>
<protein>
    <submittedName>
        <fullName evidence="1">Uncharacterized protein</fullName>
    </submittedName>
</protein>
<evidence type="ECO:0000313" key="1">
    <source>
        <dbReference type="EMBL" id="BBM61763.1"/>
    </source>
</evidence>
<gene>
    <name evidence="1" type="ORF">EO157G_1740</name>
</gene>